<sequence>MVRQVVRKAMKLIARKKRRRQLDRILKIRPVLRPFRELCRRCREAELRWRKDPANILLREEAQQWRATVWHYFERQEENYQPELA</sequence>
<accession>A0A931SBM4</accession>
<gene>
    <name evidence="1" type="ORF">HYT40_02155</name>
</gene>
<name>A0A931SBM4_9BACT</name>
<protein>
    <submittedName>
        <fullName evidence="1">Uncharacterized protein</fullName>
    </submittedName>
</protein>
<evidence type="ECO:0000313" key="2">
    <source>
        <dbReference type="Proteomes" id="UP000724148"/>
    </source>
</evidence>
<dbReference type="EMBL" id="JACOZA010000057">
    <property type="protein sequence ID" value="MBI2096936.1"/>
    <property type="molecule type" value="Genomic_DNA"/>
</dbReference>
<feature type="non-terminal residue" evidence="1">
    <location>
        <position position="85"/>
    </location>
</feature>
<evidence type="ECO:0000313" key="1">
    <source>
        <dbReference type="EMBL" id="MBI2096936.1"/>
    </source>
</evidence>
<comment type="caution">
    <text evidence="1">The sequence shown here is derived from an EMBL/GenBank/DDBJ whole genome shotgun (WGS) entry which is preliminary data.</text>
</comment>
<dbReference type="Proteomes" id="UP000724148">
    <property type="component" value="Unassembled WGS sequence"/>
</dbReference>
<reference evidence="1" key="1">
    <citation type="submission" date="2020-07" db="EMBL/GenBank/DDBJ databases">
        <title>Huge and variable diversity of episymbiotic CPR bacteria and DPANN archaea in groundwater ecosystems.</title>
        <authorList>
            <person name="He C.Y."/>
            <person name="Keren R."/>
            <person name="Whittaker M."/>
            <person name="Farag I.F."/>
            <person name="Doudna J."/>
            <person name="Cate J.H.D."/>
            <person name="Banfield J.F."/>
        </authorList>
    </citation>
    <scope>NUCLEOTIDE SEQUENCE</scope>
    <source>
        <strain evidence="1">NC_groundwater_193_Ag_S-0.1um_51_7</strain>
    </source>
</reference>
<dbReference type="AlphaFoldDB" id="A0A931SBM4"/>
<proteinExistence type="predicted"/>
<organism evidence="1 2">
    <name type="scientific">Candidatus Sungiibacteriota bacterium</name>
    <dbReference type="NCBI Taxonomy" id="2750080"/>
    <lineage>
        <taxon>Bacteria</taxon>
        <taxon>Candidatus Sungiibacteriota</taxon>
    </lineage>
</organism>